<reference evidence="2" key="1">
    <citation type="journal article" date="2016" name="Proc. Natl. Acad. Sci. U.S.A.">
        <title>Comparative genomics of biotechnologically important yeasts.</title>
        <authorList>
            <person name="Riley R."/>
            <person name="Haridas S."/>
            <person name="Wolfe K.H."/>
            <person name="Lopes M.R."/>
            <person name="Hittinger C.T."/>
            <person name="Goeker M."/>
            <person name="Salamov A.A."/>
            <person name="Wisecaver J.H."/>
            <person name="Long T.M."/>
            <person name="Calvey C.H."/>
            <person name="Aerts A.L."/>
            <person name="Barry K.W."/>
            <person name="Choi C."/>
            <person name="Clum A."/>
            <person name="Coughlan A.Y."/>
            <person name="Deshpande S."/>
            <person name="Douglass A.P."/>
            <person name="Hanson S.J."/>
            <person name="Klenk H.-P."/>
            <person name="LaButti K.M."/>
            <person name="Lapidus A."/>
            <person name="Lindquist E.A."/>
            <person name="Lipzen A.M."/>
            <person name="Meier-Kolthoff J.P."/>
            <person name="Ohm R.A."/>
            <person name="Otillar R.P."/>
            <person name="Pangilinan J.L."/>
            <person name="Peng Y."/>
            <person name="Rokas A."/>
            <person name="Rosa C.A."/>
            <person name="Scheuner C."/>
            <person name="Sibirny A.A."/>
            <person name="Slot J.C."/>
            <person name="Stielow J.B."/>
            <person name="Sun H."/>
            <person name="Kurtzman C.P."/>
            <person name="Blackwell M."/>
            <person name="Grigoriev I.V."/>
            <person name="Jeffries T.W."/>
        </authorList>
    </citation>
    <scope>NUCLEOTIDE SEQUENCE [LARGE SCALE GENOMIC DNA]</scope>
    <source>
        <strain evidence="2">NRRL Y-1626</strain>
    </source>
</reference>
<dbReference type="Proteomes" id="UP000092321">
    <property type="component" value="Unassembled WGS sequence"/>
</dbReference>
<evidence type="ECO:0000313" key="2">
    <source>
        <dbReference type="Proteomes" id="UP000092321"/>
    </source>
</evidence>
<proteinExistence type="predicted"/>
<organism evidence="1 2">
    <name type="scientific">Hanseniaspora valbyensis NRRL Y-1626</name>
    <dbReference type="NCBI Taxonomy" id="766949"/>
    <lineage>
        <taxon>Eukaryota</taxon>
        <taxon>Fungi</taxon>
        <taxon>Dikarya</taxon>
        <taxon>Ascomycota</taxon>
        <taxon>Saccharomycotina</taxon>
        <taxon>Saccharomycetes</taxon>
        <taxon>Saccharomycodales</taxon>
        <taxon>Saccharomycodaceae</taxon>
        <taxon>Hanseniaspora</taxon>
    </lineage>
</organism>
<gene>
    <name evidence="1" type="ORF">HANVADRAFT_53812</name>
</gene>
<dbReference type="Gene3D" id="3.40.50.10330">
    <property type="entry name" value="Probable inorganic polyphosphate/atp-NAD kinase, domain 1"/>
    <property type="match status" value="1"/>
</dbReference>
<comment type="caution">
    <text evidence="1">The sequence shown here is derived from an EMBL/GenBank/DDBJ whole genome shotgun (WGS) entry which is preliminary data.</text>
</comment>
<accession>A0A1B7TA48</accession>
<dbReference type="OrthoDB" id="3853857at2759"/>
<name>A0A1B7TA48_9ASCO</name>
<dbReference type="SUPFAM" id="SSF111331">
    <property type="entry name" value="NAD kinase/diacylglycerol kinase-like"/>
    <property type="match status" value="1"/>
</dbReference>
<dbReference type="AlphaFoldDB" id="A0A1B7TA48"/>
<keyword evidence="2" id="KW-1185">Reference proteome</keyword>
<dbReference type="EMBL" id="LXPE01000066">
    <property type="protein sequence ID" value="OBA25597.1"/>
    <property type="molecule type" value="Genomic_DNA"/>
</dbReference>
<dbReference type="InterPro" id="IPR017438">
    <property type="entry name" value="ATP-NAD_kinase_N"/>
</dbReference>
<protein>
    <submittedName>
        <fullName evidence="1">Uncharacterized protein</fullName>
    </submittedName>
</protein>
<dbReference type="InterPro" id="IPR016064">
    <property type="entry name" value="NAD/diacylglycerol_kinase_sf"/>
</dbReference>
<evidence type="ECO:0000313" key="1">
    <source>
        <dbReference type="EMBL" id="OBA25597.1"/>
    </source>
</evidence>
<sequence>MNSHNFFKAIDGTLYYISKEFSLYDFNTEDESIDPYKIKDEERMIRWKSATDNNNNSNLSNQGEDEKHKQFSKYNQIYIVNSVKAGKTSNYELRLKNEIASLYYDVMKRYNTKTNIIKTESADAIFELGVKIKKNWESSEKKASTLIIILSGDTSISELLNGSTLDPILHILTVPVGTANALFLKLFELPKGIKLGEDPKQEKRQIMTDSFFRFVCGDLELINVPFYTISNKQGIELSKSILLTTTGFHATLLKVASSPEYKKYGVERFVKASGEVINNYKLDNNVKLYNSKGKIYYNGESSYFGVFATGRLEPTYDISPKSDLKNRAFLSIKENGDRKNFIDKIMYGYGDGKVLLENFEKDENVAYENVDLQDELYLEVTNKDPTDLKRDVSICVDGFILNNEDIGDTKSCTYTVKIKTETHSNVRFYTYEKGLYN</sequence>